<proteinExistence type="predicted"/>
<accession>A0A454CPR8</accession>
<sequence>MFSALSIPTFIFFKAYFFSSEHSYARTDSERLAVALKLASDIEIYYHLIPFNHFLFGARKCPCPSLNITYPIIC</sequence>
<evidence type="ECO:0000313" key="2">
    <source>
        <dbReference type="Proteomes" id="UP000008367"/>
    </source>
</evidence>
<protein>
    <submittedName>
        <fullName evidence="1">Uncharacterized protein</fullName>
    </submittedName>
</protein>
<reference evidence="1 2" key="1">
    <citation type="submission" date="2012-10" db="EMBL/GenBank/DDBJ databases">
        <title>Genome sequence of Vibrio Cholerae HENC-02.</title>
        <authorList>
            <person name="Eppinger M."/>
            <person name="Hasan N.A."/>
            <person name="Sengamalay N."/>
            <person name="Hine E."/>
            <person name="Su Q."/>
            <person name="Daugherty S.C."/>
            <person name="Young S."/>
            <person name="Sadzewicz L."/>
            <person name="Tallon L."/>
            <person name="Cebula T.A."/>
            <person name="Ravel J."/>
            <person name="Colwell R.R."/>
        </authorList>
    </citation>
    <scope>NUCLEOTIDE SEQUENCE [LARGE SCALE GENOMIC DNA]</scope>
    <source>
        <strain evidence="1 2">HENC-02</strain>
    </source>
</reference>
<evidence type="ECO:0000313" key="1">
    <source>
        <dbReference type="EMBL" id="EKM28404.1"/>
    </source>
</evidence>
<organism evidence="1 2">
    <name type="scientific">Vibrio harveyi</name>
    <name type="common">Beneckea harveyi</name>
    <dbReference type="NCBI Taxonomy" id="669"/>
    <lineage>
        <taxon>Bacteria</taxon>
        <taxon>Pseudomonadati</taxon>
        <taxon>Pseudomonadota</taxon>
        <taxon>Gammaproteobacteria</taxon>
        <taxon>Vibrionales</taxon>
        <taxon>Vibrionaceae</taxon>
        <taxon>Vibrio</taxon>
    </lineage>
</organism>
<dbReference type="Proteomes" id="UP000008367">
    <property type="component" value="Unassembled WGS sequence"/>
</dbReference>
<gene>
    <name evidence="1" type="ORF">VCHENC02_5693</name>
</gene>
<comment type="caution">
    <text evidence="1">The sequence shown here is derived from an EMBL/GenBank/DDBJ whole genome shotgun (WGS) entry which is preliminary data.</text>
</comment>
<dbReference type="AlphaFoldDB" id="A0A454CPR8"/>
<name>A0A454CPR8_VIBHA</name>
<dbReference type="EMBL" id="AJSR01002548">
    <property type="protein sequence ID" value="EKM28404.1"/>
    <property type="molecule type" value="Genomic_DNA"/>
</dbReference>